<reference evidence="2 3" key="1">
    <citation type="journal article" date="2016" name="Nat. Commun.">
        <title>Extremotolerant tardigrade genome and improved radiotolerance of human cultured cells by tardigrade-unique protein.</title>
        <authorList>
            <person name="Hashimoto T."/>
            <person name="Horikawa D.D."/>
            <person name="Saito Y."/>
            <person name="Kuwahara H."/>
            <person name="Kozuka-Hata H."/>
            <person name="Shin-I T."/>
            <person name="Minakuchi Y."/>
            <person name="Ohishi K."/>
            <person name="Motoyama A."/>
            <person name="Aizu T."/>
            <person name="Enomoto A."/>
            <person name="Kondo K."/>
            <person name="Tanaka S."/>
            <person name="Hara Y."/>
            <person name="Koshikawa S."/>
            <person name="Sagara H."/>
            <person name="Miura T."/>
            <person name="Yokobori S."/>
            <person name="Miyagawa K."/>
            <person name="Suzuki Y."/>
            <person name="Kubo T."/>
            <person name="Oyama M."/>
            <person name="Kohara Y."/>
            <person name="Fujiyama A."/>
            <person name="Arakawa K."/>
            <person name="Katayama T."/>
            <person name="Toyoda A."/>
            <person name="Kunieda T."/>
        </authorList>
    </citation>
    <scope>NUCLEOTIDE SEQUENCE [LARGE SCALE GENOMIC DNA]</scope>
    <source>
        <strain evidence="2 3">YOKOZUNA-1</strain>
    </source>
</reference>
<feature type="compositionally biased region" description="Low complexity" evidence="1">
    <location>
        <begin position="35"/>
        <end position="51"/>
    </location>
</feature>
<organism evidence="2 3">
    <name type="scientific">Ramazzottius varieornatus</name>
    <name type="common">Water bear</name>
    <name type="synonym">Tardigrade</name>
    <dbReference type="NCBI Taxonomy" id="947166"/>
    <lineage>
        <taxon>Eukaryota</taxon>
        <taxon>Metazoa</taxon>
        <taxon>Ecdysozoa</taxon>
        <taxon>Tardigrada</taxon>
        <taxon>Eutardigrada</taxon>
        <taxon>Parachela</taxon>
        <taxon>Hypsibioidea</taxon>
        <taxon>Ramazzottiidae</taxon>
        <taxon>Ramazzottius</taxon>
    </lineage>
</organism>
<gene>
    <name evidence="2" type="primary">RvY_04282-1</name>
    <name evidence="2" type="synonym">RvY_04282.1</name>
    <name evidence="2" type="ORF">RvY_04282</name>
</gene>
<name>A0A1D1UXZ1_RAMVA</name>
<feature type="compositionally biased region" description="Basic and acidic residues" evidence="1">
    <location>
        <begin position="52"/>
        <end position="64"/>
    </location>
</feature>
<protein>
    <submittedName>
        <fullName evidence="2">Uncharacterized protein</fullName>
    </submittedName>
</protein>
<keyword evidence="3" id="KW-1185">Reference proteome</keyword>
<dbReference type="AlphaFoldDB" id="A0A1D1UXZ1"/>
<feature type="region of interest" description="Disordered" evidence="1">
    <location>
        <begin position="35"/>
        <end position="65"/>
    </location>
</feature>
<dbReference type="EMBL" id="BDGG01000002">
    <property type="protein sequence ID" value="GAU92167.1"/>
    <property type="molecule type" value="Genomic_DNA"/>
</dbReference>
<comment type="caution">
    <text evidence="2">The sequence shown here is derived from an EMBL/GenBank/DDBJ whole genome shotgun (WGS) entry which is preliminary data.</text>
</comment>
<evidence type="ECO:0000313" key="3">
    <source>
        <dbReference type="Proteomes" id="UP000186922"/>
    </source>
</evidence>
<dbReference type="Proteomes" id="UP000186922">
    <property type="component" value="Unassembled WGS sequence"/>
</dbReference>
<sequence length="88" mass="9360">MASSTSMMNPLNPPISVGLSQVRIILDEKGKTTATATAATSAAVTSATDDAGYSKENDQDHDQGTSHVEYARMNVEYEILPTDLMAPE</sequence>
<proteinExistence type="predicted"/>
<accession>A0A1D1UXZ1</accession>
<evidence type="ECO:0000256" key="1">
    <source>
        <dbReference type="SAM" id="MobiDB-lite"/>
    </source>
</evidence>
<evidence type="ECO:0000313" key="2">
    <source>
        <dbReference type="EMBL" id="GAU92167.1"/>
    </source>
</evidence>